<dbReference type="EMBL" id="SSTE01005744">
    <property type="protein sequence ID" value="KAA0060136.1"/>
    <property type="molecule type" value="Genomic_DNA"/>
</dbReference>
<dbReference type="PANTHER" id="PTHR36607:SF20">
    <property type="entry name" value="AMINOTRANSFERASE-LIKE PLANT MOBILE DOMAIN-CONTAINING PROTEIN"/>
    <property type="match status" value="1"/>
</dbReference>
<organism evidence="3 4">
    <name type="scientific">Cucumis melo var. makuwa</name>
    <name type="common">Oriental melon</name>
    <dbReference type="NCBI Taxonomy" id="1194695"/>
    <lineage>
        <taxon>Eukaryota</taxon>
        <taxon>Viridiplantae</taxon>
        <taxon>Streptophyta</taxon>
        <taxon>Embryophyta</taxon>
        <taxon>Tracheophyta</taxon>
        <taxon>Spermatophyta</taxon>
        <taxon>Magnoliopsida</taxon>
        <taxon>eudicotyledons</taxon>
        <taxon>Gunneridae</taxon>
        <taxon>Pentapetalae</taxon>
        <taxon>rosids</taxon>
        <taxon>fabids</taxon>
        <taxon>Cucurbitales</taxon>
        <taxon>Cucurbitaceae</taxon>
        <taxon>Benincaseae</taxon>
        <taxon>Cucumis</taxon>
    </lineage>
</organism>
<feature type="region of interest" description="Disordered" evidence="1">
    <location>
        <begin position="354"/>
        <end position="401"/>
    </location>
</feature>
<dbReference type="PANTHER" id="PTHR36607">
    <property type="entry name" value="1,2-DIHYDROXY-3-KETO-5-METHYLTHIOPENTENE DIOXYGENASE 4"/>
    <property type="match status" value="1"/>
</dbReference>
<proteinExistence type="predicted"/>
<dbReference type="OrthoDB" id="1303634at2759"/>
<feature type="domain" description="Aminotransferase-like plant mobile" evidence="2">
    <location>
        <begin position="79"/>
        <end position="259"/>
    </location>
</feature>
<gene>
    <name evidence="3" type="ORF">E6C27_scaffold39G00570</name>
</gene>
<comment type="caution">
    <text evidence="3">The sequence shown here is derived from an EMBL/GenBank/DDBJ whole genome shotgun (WGS) entry which is preliminary data.</text>
</comment>
<evidence type="ECO:0000259" key="2">
    <source>
        <dbReference type="Pfam" id="PF10536"/>
    </source>
</evidence>
<dbReference type="AlphaFoldDB" id="A0A5A7V0Y4"/>
<accession>A0A5A7V0Y4</accession>
<evidence type="ECO:0000313" key="3">
    <source>
        <dbReference type="EMBL" id="KAA0060136.1"/>
    </source>
</evidence>
<dbReference type="InterPro" id="IPR019557">
    <property type="entry name" value="AminoTfrase-like_pln_mobile"/>
</dbReference>
<feature type="domain" description="Aminotransferase-like plant mobile" evidence="2">
    <location>
        <begin position="1"/>
        <end position="51"/>
    </location>
</feature>
<evidence type="ECO:0000256" key="1">
    <source>
        <dbReference type="SAM" id="MobiDB-lite"/>
    </source>
</evidence>
<name>A0A5A7V0Y4_CUCMM</name>
<sequence>MASMYTYDCNSDIVRAFCEAWCPSTNTLHTLAGEMSISLWDLWVLGGLPIKAYYHIASQRMDHFQIHVSEWISFLVTRSEVFKVASLMAEGDTFSLAIPILANIYSGLRQIHDCTSSLGHSNACFPIHYVHGWLALYFNTYYKAPTSLRGPRMVEFSGEGGAKYYTNLEARTHIHMEKYVSWHACLQAKNKDELLTDDGTLIHWNASFFISIRFCFLFSQYGSSTVIEPYSPCRFGRQFGFYQDVPYDLGKKIPKANLANTWWLAKHGDYLQDGLQNLIDRLTPLLIKSKTTKKIEHNPDSGNKKICSSKLEEQPVEKAKKGTKCLVATSTPSAQFKFAARSVANNVRKDLLILTTGKRPSTHTEDSHSSNDDHHWKRPKRPDKQSIDDEKPPIESSLGDHVLKIEGTSKPMASPENLSASENSKTPIGVTAMSTCPLVTKASPQRVGGTTADISHLCADNLISDLRRKNCHNLVGKLTTEDHSYPF</sequence>
<evidence type="ECO:0000313" key="4">
    <source>
        <dbReference type="Proteomes" id="UP000321393"/>
    </source>
</evidence>
<dbReference type="Pfam" id="PF10536">
    <property type="entry name" value="PMD"/>
    <property type="match status" value="2"/>
</dbReference>
<dbReference type="Proteomes" id="UP000321393">
    <property type="component" value="Unassembled WGS sequence"/>
</dbReference>
<reference evidence="3 4" key="1">
    <citation type="submission" date="2019-08" db="EMBL/GenBank/DDBJ databases">
        <title>Draft genome sequences of two oriental melons (Cucumis melo L. var makuwa).</title>
        <authorList>
            <person name="Kwon S.-Y."/>
        </authorList>
    </citation>
    <scope>NUCLEOTIDE SEQUENCE [LARGE SCALE GENOMIC DNA]</scope>
    <source>
        <strain evidence="4">cv. SW 3</strain>
        <tissue evidence="3">Leaf</tissue>
    </source>
</reference>
<feature type="compositionally biased region" description="Basic and acidic residues" evidence="1">
    <location>
        <begin position="382"/>
        <end position="393"/>
    </location>
</feature>
<feature type="compositionally biased region" description="Basic and acidic residues" evidence="1">
    <location>
        <begin position="362"/>
        <end position="375"/>
    </location>
</feature>
<protein>
    <recommendedName>
        <fullName evidence="2">Aminotransferase-like plant mobile domain-containing protein</fullName>
    </recommendedName>
</protein>